<evidence type="ECO:0000313" key="3">
    <source>
        <dbReference type="Proteomes" id="UP001552299"/>
    </source>
</evidence>
<gene>
    <name evidence="2" type="ORF">M5K25_003477</name>
</gene>
<sequence>MGNSIACISQQRKRSKAHSHEPTKSAEQNSLKNLQILKKKSKLRSHYRAKNRSSSRRVLPANIVDQEETEQKEGVMRVKMVLTKKEVKELLSMLGSPSSHGGNAEQDLFDQELEESERIAWTPSLQSIPESDDNFDH</sequence>
<dbReference type="EMBL" id="JANQDX010000004">
    <property type="protein sequence ID" value="KAL0925166.1"/>
    <property type="molecule type" value="Genomic_DNA"/>
</dbReference>
<dbReference type="Proteomes" id="UP001552299">
    <property type="component" value="Unassembled WGS sequence"/>
</dbReference>
<feature type="compositionally biased region" description="Basic residues" evidence="1">
    <location>
        <begin position="37"/>
        <end position="55"/>
    </location>
</feature>
<protein>
    <submittedName>
        <fullName evidence="2">Uncharacterized protein</fullName>
    </submittedName>
</protein>
<feature type="compositionally biased region" description="Polar residues" evidence="1">
    <location>
        <begin position="1"/>
        <end position="10"/>
    </location>
</feature>
<name>A0ABD0VQP7_DENTH</name>
<accession>A0ABD0VQP7</accession>
<feature type="region of interest" description="Disordered" evidence="1">
    <location>
        <begin position="93"/>
        <end position="113"/>
    </location>
</feature>
<evidence type="ECO:0000256" key="1">
    <source>
        <dbReference type="SAM" id="MobiDB-lite"/>
    </source>
</evidence>
<keyword evidence="3" id="KW-1185">Reference proteome</keyword>
<dbReference type="AlphaFoldDB" id="A0ABD0VQP7"/>
<feature type="region of interest" description="Disordered" evidence="1">
    <location>
        <begin position="1"/>
        <end position="65"/>
    </location>
</feature>
<comment type="caution">
    <text evidence="2">The sequence shown here is derived from an EMBL/GenBank/DDBJ whole genome shotgun (WGS) entry which is preliminary data.</text>
</comment>
<reference evidence="2 3" key="1">
    <citation type="journal article" date="2024" name="Plant Biotechnol. J.">
        <title>Dendrobium thyrsiflorum genome and its molecular insights into genes involved in important horticultural traits.</title>
        <authorList>
            <person name="Chen B."/>
            <person name="Wang J.Y."/>
            <person name="Zheng P.J."/>
            <person name="Li K.L."/>
            <person name="Liang Y.M."/>
            <person name="Chen X.F."/>
            <person name="Zhang C."/>
            <person name="Zhao X."/>
            <person name="He X."/>
            <person name="Zhang G.Q."/>
            <person name="Liu Z.J."/>
            <person name="Xu Q."/>
        </authorList>
    </citation>
    <scope>NUCLEOTIDE SEQUENCE [LARGE SCALE GENOMIC DNA]</scope>
    <source>
        <strain evidence="2">GZMU011</strain>
    </source>
</reference>
<evidence type="ECO:0000313" key="2">
    <source>
        <dbReference type="EMBL" id="KAL0925166.1"/>
    </source>
</evidence>
<proteinExistence type="predicted"/>
<organism evidence="2 3">
    <name type="scientific">Dendrobium thyrsiflorum</name>
    <name type="common">Pinecone-like raceme dendrobium</name>
    <name type="synonym">Orchid</name>
    <dbReference type="NCBI Taxonomy" id="117978"/>
    <lineage>
        <taxon>Eukaryota</taxon>
        <taxon>Viridiplantae</taxon>
        <taxon>Streptophyta</taxon>
        <taxon>Embryophyta</taxon>
        <taxon>Tracheophyta</taxon>
        <taxon>Spermatophyta</taxon>
        <taxon>Magnoliopsida</taxon>
        <taxon>Liliopsida</taxon>
        <taxon>Asparagales</taxon>
        <taxon>Orchidaceae</taxon>
        <taxon>Epidendroideae</taxon>
        <taxon>Malaxideae</taxon>
        <taxon>Dendrobiinae</taxon>
        <taxon>Dendrobium</taxon>
    </lineage>
</organism>